<dbReference type="GO" id="GO:0009234">
    <property type="term" value="P:menaquinone biosynthetic process"/>
    <property type="evidence" value="ECO:0007669"/>
    <property type="project" value="UniProtKB-UniRule"/>
</dbReference>
<comment type="subunit">
    <text evidence="3">Monomer.</text>
</comment>
<dbReference type="InterPro" id="IPR022485">
    <property type="entry name" value="SHCHC_synthase_MenH"/>
</dbReference>
<comment type="pathway">
    <text evidence="3">Quinol/quinone metabolism; menaquinone biosynthesis.</text>
</comment>
<dbReference type="SUPFAM" id="SSF53474">
    <property type="entry name" value="alpha/beta-Hydrolases"/>
    <property type="match status" value="1"/>
</dbReference>
<dbReference type="PATRIC" id="fig|505341.3.peg.684"/>
<keyword evidence="6" id="KW-1185">Reference proteome</keyword>
<evidence type="ECO:0000256" key="1">
    <source>
        <dbReference type="ARBA" id="ARBA00022428"/>
    </source>
</evidence>
<evidence type="ECO:0000256" key="2">
    <source>
        <dbReference type="ARBA" id="ARBA00023239"/>
    </source>
</evidence>
<dbReference type="HAMAP" id="MF_01660">
    <property type="entry name" value="MenH"/>
    <property type="match status" value="1"/>
</dbReference>
<feature type="domain" description="AB hydrolase-1" evidence="4">
    <location>
        <begin position="4"/>
        <end position="227"/>
    </location>
</feature>
<comment type="catalytic activity">
    <reaction evidence="3">
        <text>5-enolpyruvoyl-6-hydroxy-2-succinyl-cyclohex-3-ene-1-carboxylate = (1R,6R)-6-hydroxy-2-succinyl-cyclohexa-2,4-diene-1-carboxylate + pyruvate</text>
        <dbReference type="Rhea" id="RHEA:25597"/>
        <dbReference type="ChEBI" id="CHEBI:15361"/>
        <dbReference type="ChEBI" id="CHEBI:58689"/>
        <dbReference type="ChEBI" id="CHEBI:58818"/>
        <dbReference type="EC" id="4.2.99.20"/>
    </reaction>
</comment>
<evidence type="ECO:0000313" key="6">
    <source>
        <dbReference type="Proteomes" id="UP000092649"/>
    </source>
</evidence>
<comment type="pathway">
    <text evidence="3">Quinol/quinone metabolism; 1,4-dihydroxy-2-naphthoate biosynthesis; 1,4-dihydroxy-2-naphthoate from chorismate: step 3/7.</text>
</comment>
<evidence type="ECO:0000313" key="5">
    <source>
        <dbReference type="EMBL" id="OBW95424.1"/>
    </source>
</evidence>
<evidence type="ECO:0000256" key="3">
    <source>
        <dbReference type="HAMAP-Rule" id="MF_01660"/>
    </source>
</evidence>
<dbReference type="InterPro" id="IPR000073">
    <property type="entry name" value="AB_hydrolase_1"/>
</dbReference>
<gene>
    <name evidence="3" type="primary">menH</name>
    <name evidence="5" type="ORF">QS62_03380</name>
</gene>
<comment type="function">
    <text evidence="3">Catalyzes a proton abstraction reaction that results in 2,5-elimination of pyruvate from 2-succinyl-5-enolpyruvyl-6-hydroxy-3-cyclohexene-1-carboxylate (SEPHCHC) and the formation of 2-succinyl-6-hydroxy-2,4-cyclohexadiene-1-carboxylate (SHCHC).</text>
</comment>
<dbReference type="EMBL" id="JTJL01000012">
    <property type="protein sequence ID" value="OBW95424.1"/>
    <property type="molecule type" value="Genomic_DNA"/>
</dbReference>
<dbReference type="EC" id="4.2.99.20" evidence="3"/>
<reference evidence="5 6" key="1">
    <citation type="submission" date="2014-11" db="EMBL/GenBank/DDBJ databases">
        <title>Pan-genome of Gallibacterium spp.</title>
        <authorList>
            <person name="Kudirkiene E."/>
            <person name="Bojesen A.M."/>
        </authorList>
    </citation>
    <scope>NUCLEOTIDE SEQUENCE [LARGE SCALE GENOMIC DNA]</scope>
    <source>
        <strain evidence="5 6">F150</strain>
    </source>
</reference>
<dbReference type="RefSeq" id="WP_066105900.1">
    <property type="nucleotide sequence ID" value="NZ_JTJL01000012.1"/>
</dbReference>
<accession>A0A1A7P2H3</accession>
<keyword evidence="2 3" id="KW-0456">Lyase</keyword>
<keyword evidence="1 3" id="KW-0474">Menaquinone biosynthesis</keyword>
<organism evidence="5 6">
    <name type="scientific">Gallibacterium salpingitidis</name>
    <dbReference type="NCBI Taxonomy" id="505341"/>
    <lineage>
        <taxon>Bacteria</taxon>
        <taxon>Pseudomonadati</taxon>
        <taxon>Pseudomonadota</taxon>
        <taxon>Gammaproteobacteria</taxon>
        <taxon>Pasteurellales</taxon>
        <taxon>Pasteurellaceae</taxon>
        <taxon>Gallibacterium</taxon>
    </lineage>
</organism>
<sequence>MQNFIFLHGFLGSSEDWNAVVAHLPNKVRCYCLDLPGHGKNTHIQVKDFANTAAWLSQQIYQCVQQQPYHLIGYSLGGRLAAYFATQTAFPVYALQKVCLEGANLGLTCQQEQDLRWQNDLSWATRFAEEPIYTVLQDWYQQAVFADLNDQQRQQLIQLRANNQPQSLSKMLLATSLAKQPKLWQIIRSQPEKFHYLCGENDQKFRQLAEKQQLNLTLISKVGHNAHVHQPTEFAAKLATLFCQ</sequence>
<name>A0A1A7P2H3_9PAST</name>
<dbReference type="Proteomes" id="UP000092649">
    <property type="component" value="Unassembled WGS sequence"/>
</dbReference>
<dbReference type="NCBIfam" id="NF008340">
    <property type="entry name" value="PRK11126.1"/>
    <property type="match status" value="1"/>
</dbReference>
<evidence type="ECO:0000259" key="4">
    <source>
        <dbReference type="Pfam" id="PF00561"/>
    </source>
</evidence>
<dbReference type="PANTHER" id="PTHR42916:SF1">
    <property type="entry name" value="PROTEIN PHYLLO, CHLOROPLASTIC"/>
    <property type="match status" value="1"/>
</dbReference>
<comment type="similarity">
    <text evidence="3">Belongs to the AB hydrolase superfamily. MenH family.</text>
</comment>
<protein>
    <recommendedName>
        <fullName evidence="3">Putative 2-succinyl-6-hydroxy-2,4-cyclohexadiene-1-carboxylate synthase</fullName>
        <shortName evidence="3">SHCHC synthase</shortName>
        <ecNumber evidence="3">4.2.99.20</ecNumber>
    </recommendedName>
</protein>
<dbReference type="PANTHER" id="PTHR42916">
    <property type="entry name" value="2-SUCCINYL-5-ENOLPYRUVYL-6-HYDROXY-3-CYCLOHEXENE-1-CARBOXYLATE SYNTHASE"/>
    <property type="match status" value="1"/>
</dbReference>
<dbReference type="InterPro" id="IPR029058">
    <property type="entry name" value="AB_hydrolase_fold"/>
</dbReference>
<dbReference type="UniPathway" id="UPA01057">
    <property type="reaction ID" value="UER00900"/>
</dbReference>
<dbReference type="GO" id="GO:0070205">
    <property type="term" value="F:2-succinyl-6-hydroxy-2,4-cyclohexadiene-1-carboxylate synthase activity"/>
    <property type="evidence" value="ECO:0007669"/>
    <property type="project" value="UniProtKB-UniRule"/>
</dbReference>
<proteinExistence type="inferred from homology"/>
<dbReference type="UniPathway" id="UPA00079"/>
<dbReference type="OrthoDB" id="9808398at2"/>
<dbReference type="NCBIfam" id="TIGR03695">
    <property type="entry name" value="menH_SHCHC"/>
    <property type="match status" value="1"/>
</dbReference>
<comment type="caution">
    <text evidence="5">The sequence shown here is derived from an EMBL/GenBank/DDBJ whole genome shotgun (WGS) entry which is preliminary data.</text>
</comment>
<dbReference type="Pfam" id="PF00561">
    <property type="entry name" value="Abhydrolase_1"/>
    <property type="match status" value="1"/>
</dbReference>
<dbReference type="Gene3D" id="3.40.50.1820">
    <property type="entry name" value="alpha/beta hydrolase"/>
    <property type="match status" value="1"/>
</dbReference>
<dbReference type="AlphaFoldDB" id="A0A1A7P2H3"/>